<keyword evidence="8" id="KW-1185">Reference proteome</keyword>
<dbReference type="PANTHER" id="PTHR46577">
    <property type="entry name" value="HTH-TYPE TRANSCRIPTIONAL REGULATORY PROTEIN GABR"/>
    <property type="match status" value="1"/>
</dbReference>
<dbReference type="SMART" id="SM00345">
    <property type="entry name" value="HTH_GNTR"/>
    <property type="match status" value="1"/>
</dbReference>
<keyword evidence="5" id="KW-0804">Transcription</keyword>
<evidence type="ECO:0000256" key="1">
    <source>
        <dbReference type="ARBA" id="ARBA00005384"/>
    </source>
</evidence>
<dbReference type="InterPro" id="IPR004839">
    <property type="entry name" value="Aminotransferase_I/II_large"/>
</dbReference>
<comment type="similarity">
    <text evidence="1">In the C-terminal section; belongs to the class-I pyridoxal-phosphate-dependent aminotransferase family.</text>
</comment>
<dbReference type="CDD" id="cd00609">
    <property type="entry name" value="AAT_like"/>
    <property type="match status" value="1"/>
</dbReference>
<dbReference type="PRINTS" id="PR00035">
    <property type="entry name" value="HTHGNTR"/>
</dbReference>
<dbReference type="Pfam" id="PF00155">
    <property type="entry name" value="Aminotran_1_2"/>
    <property type="match status" value="1"/>
</dbReference>
<dbReference type="Gene3D" id="1.10.10.10">
    <property type="entry name" value="Winged helix-like DNA-binding domain superfamily/Winged helix DNA-binding domain"/>
    <property type="match status" value="1"/>
</dbReference>
<dbReference type="SUPFAM" id="SSF46785">
    <property type="entry name" value="Winged helix' DNA-binding domain"/>
    <property type="match status" value="1"/>
</dbReference>
<dbReference type="InterPro" id="IPR015424">
    <property type="entry name" value="PyrdxlP-dep_Trfase"/>
</dbReference>
<dbReference type="Pfam" id="PF00392">
    <property type="entry name" value="GntR"/>
    <property type="match status" value="1"/>
</dbReference>
<dbReference type="Gene3D" id="3.40.640.10">
    <property type="entry name" value="Type I PLP-dependent aspartate aminotransferase-like (Major domain)"/>
    <property type="match status" value="1"/>
</dbReference>
<reference evidence="8" key="1">
    <citation type="journal article" date="2019" name="Int. J. Syst. Evol. Microbiol.">
        <title>The Global Catalogue of Microorganisms (GCM) 10K type strain sequencing project: providing services to taxonomists for standard genome sequencing and annotation.</title>
        <authorList>
            <consortium name="The Broad Institute Genomics Platform"/>
            <consortium name="The Broad Institute Genome Sequencing Center for Infectious Disease"/>
            <person name="Wu L."/>
            <person name="Ma J."/>
        </authorList>
    </citation>
    <scope>NUCLEOTIDE SEQUENCE [LARGE SCALE GENOMIC DNA]</scope>
    <source>
        <strain evidence="8">CGMCC 1.12791</strain>
    </source>
</reference>
<name>A0ABQ3HSF8_9ACTN</name>
<keyword evidence="2" id="KW-0663">Pyridoxal phosphate</keyword>
<dbReference type="InterPro" id="IPR015421">
    <property type="entry name" value="PyrdxlP-dep_Trfase_major"/>
</dbReference>
<evidence type="ECO:0000256" key="4">
    <source>
        <dbReference type="ARBA" id="ARBA00023125"/>
    </source>
</evidence>
<feature type="domain" description="HTH gntR-type" evidence="6">
    <location>
        <begin position="53"/>
        <end position="121"/>
    </location>
</feature>
<dbReference type="CDD" id="cd07377">
    <property type="entry name" value="WHTH_GntR"/>
    <property type="match status" value="1"/>
</dbReference>
<keyword evidence="4" id="KW-0238">DNA-binding</keyword>
<evidence type="ECO:0000256" key="2">
    <source>
        <dbReference type="ARBA" id="ARBA00022898"/>
    </source>
</evidence>
<evidence type="ECO:0000313" key="8">
    <source>
        <dbReference type="Proteomes" id="UP000597341"/>
    </source>
</evidence>
<protein>
    <submittedName>
        <fullName evidence="7">GntR family transcriptional regulator</fullName>
    </submittedName>
</protein>
<dbReference type="PROSITE" id="PS50949">
    <property type="entry name" value="HTH_GNTR"/>
    <property type="match status" value="1"/>
</dbReference>
<dbReference type="InterPro" id="IPR051446">
    <property type="entry name" value="HTH_trans_reg/aminotransferase"/>
</dbReference>
<dbReference type="InterPro" id="IPR036390">
    <property type="entry name" value="WH_DNA-bd_sf"/>
</dbReference>
<dbReference type="SUPFAM" id="SSF53383">
    <property type="entry name" value="PLP-dependent transferases"/>
    <property type="match status" value="1"/>
</dbReference>
<proteinExistence type="inferred from homology"/>
<organism evidence="7 8">
    <name type="scientific">Nocardioides flavus</name>
    <name type="common">ex Wang et al. 2016</name>
    <dbReference type="NCBI Taxonomy" id="2058780"/>
    <lineage>
        <taxon>Bacteria</taxon>
        <taxon>Bacillati</taxon>
        <taxon>Actinomycetota</taxon>
        <taxon>Actinomycetes</taxon>
        <taxon>Propionibacteriales</taxon>
        <taxon>Nocardioidaceae</taxon>
        <taxon>Nocardioides</taxon>
    </lineage>
</organism>
<dbReference type="InterPro" id="IPR000524">
    <property type="entry name" value="Tscrpt_reg_HTH_GntR"/>
</dbReference>
<dbReference type="PANTHER" id="PTHR46577:SF1">
    <property type="entry name" value="HTH-TYPE TRANSCRIPTIONAL REGULATORY PROTEIN GABR"/>
    <property type="match status" value="1"/>
</dbReference>
<evidence type="ECO:0000256" key="3">
    <source>
        <dbReference type="ARBA" id="ARBA00023015"/>
    </source>
</evidence>
<accession>A0ABQ3HSF8</accession>
<dbReference type="EMBL" id="BNAD01000024">
    <property type="protein sequence ID" value="GHE19397.1"/>
    <property type="molecule type" value="Genomic_DNA"/>
</dbReference>
<keyword evidence="3" id="KW-0805">Transcription regulation</keyword>
<comment type="caution">
    <text evidence="7">The sequence shown here is derived from an EMBL/GenBank/DDBJ whole genome shotgun (WGS) entry which is preliminary data.</text>
</comment>
<gene>
    <name evidence="7" type="ORF">GCM10011376_40070</name>
</gene>
<evidence type="ECO:0000259" key="6">
    <source>
        <dbReference type="PROSITE" id="PS50949"/>
    </source>
</evidence>
<dbReference type="InterPro" id="IPR036388">
    <property type="entry name" value="WH-like_DNA-bd_sf"/>
</dbReference>
<sequence>MPQGAEDGVALVMTPSCGRLALFQIANPARVDCMNRIVSAQRVATLVGDFPRSPAYVGLAESLRVLIGDGRVGIGVRLPSERDLTAALDVSRTTVTRAYEVLRESGYAEARRGAGTFTTVPGGRRRAHDRSLLPGAGGDDVIDLNCAAHSAPPGLVEAYQRATEQLPAYLSGPGYFPLGVPALQARIAAAYEARGLPTVPEQVMVTAGALAGASIVAQAFTAPGERVVVESPTYPNATQAVRHAGARLVPAAVDPDGWDLDALAATLRQTSPRLAYLIPDFQNPTGHLMTDAQREELAGVLARTRTVVVADEAHQALALSPGLAGSMPRPLAAYAGDAITIGSASKAFWGGLRLGWVRAPLADMDRLVQARIGLDLGAPVFEQLVLADLMDHADEVLPLHRERLLAGRDALVAAVREHLPTWRFRVPDGGLALWCELPEPLGTATSAEAERRGVVVAPGPVFAVEGGLDRHVRIPWTASPERLTEAVRRLAAAWEHVGADGAGPTTRNVAGRVMVA</sequence>
<dbReference type="Proteomes" id="UP000597341">
    <property type="component" value="Unassembled WGS sequence"/>
</dbReference>
<evidence type="ECO:0000313" key="7">
    <source>
        <dbReference type="EMBL" id="GHE19397.1"/>
    </source>
</evidence>
<evidence type="ECO:0000256" key="5">
    <source>
        <dbReference type="ARBA" id="ARBA00023163"/>
    </source>
</evidence>